<evidence type="ECO:0000256" key="4">
    <source>
        <dbReference type="ARBA" id="ARBA00013185"/>
    </source>
</evidence>
<reference evidence="12" key="1">
    <citation type="journal article" date="2020" name="Appl. Environ. Microbiol.">
        <title>Medium-Chain Fatty Acid Synthesis by 'Candidatus Weimeria bifida' gen. nov., sp. nov., and 'Candidatus Pseudoramibacter fermentans' sp. nov.</title>
        <authorList>
            <person name="Scarborough M.J."/>
            <person name="Myers K.S."/>
            <person name="Donohue T.J."/>
            <person name="Noguera D.R."/>
        </authorList>
    </citation>
    <scope>NUCLEOTIDE SEQUENCE</scope>
    <source>
        <strain evidence="12">LCO1.1</strain>
    </source>
</reference>
<keyword evidence="13" id="KW-1185">Reference proteome</keyword>
<evidence type="ECO:0000256" key="2">
    <source>
        <dbReference type="ARBA" id="ARBA00005028"/>
    </source>
</evidence>
<dbReference type="GO" id="GO:0006006">
    <property type="term" value="P:glucose metabolic process"/>
    <property type="evidence" value="ECO:0007669"/>
    <property type="project" value="TreeGrafter"/>
</dbReference>
<evidence type="ECO:0000256" key="5">
    <source>
        <dbReference type="ARBA" id="ARBA00014165"/>
    </source>
</evidence>
<feature type="active site" description="Proton acceptor" evidence="9">
    <location>
        <position position="322"/>
    </location>
</feature>
<accession>A0A6N7J0I0</accession>
<evidence type="ECO:0000256" key="9">
    <source>
        <dbReference type="PIRSR" id="PIRSR005096-1"/>
    </source>
</evidence>
<dbReference type="SUPFAM" id="SSF74650">
    <property type="entry name" value="Galactose mutarotase-like"/>
    <property type="match status" value="1"/>
</dbReference>
<keyword evidence="7 8" id="KW-0119">Carbohydrate metabolism</keyword>
<evidence type="ECO:0000256" key="10">
    <source>
        <dbReference type="PIRSR" id="PIRSR005096-2"/>
    </source>
</evidence>
<comment type="pathway">
    <text evidence="2 8">Carbohydrate metabolism; hexose metabolism.</text>
</comment>
<evidence type="ECO:0000256" key="3">
    <source>
        <dbReference type="ARBA" id="ARBA00006206"/>
    </source>
</evidence>
<dbReference type="GO" id="GO:0004034">
    <property type="term" value="F:aldose 1-epimerase activity"/>
    <property type="evidence" value="ECO:0007669"/>
    <property type="project" value="UniProtKB-EC"/>
</dbReference>
<dbReference type="UniPathway" id="UPA00242"/>
<evidence type="ECO:0000256" key="6">
    <source>
        <dbReference type="ARBA" id="ARBA00023235"/>
    </source>
</evidence>
<evidence type="ECO:0000256" key="8">
    <source>
        <dbReference type="PIRNR" id="PIRNR005096"/>
    </source>
</evidence>
<dbReference type="PANTHER" id="PTHR10091:SF0">
    <property type="entry name" value="GALACTOSE MUTAROTASE"/>
    <property type="match status" value="1"/>
</dbReference>
<proteinExistence type="inferred from homology"/>
<dbReference type="GO" id="GO:0030246">
    <property type="term" value="F:carbohydrate binding"/>
    <property type="evidence" value="ECO:0007669"/>
    <property type="project" value="InterPro"/>
</dbReference>
<sequence>MGQVIGKTEDGKDIIAYEISGGRLHAKVMNFGANLMELHVKMADGEDRDIVLGYKNIEQYFDNDPNYGCLIGPNANRVGGASFKIDGVEYQLDKNEFGHNNLHSAFHSVQRSMWETKEEAADHVTFVYHRPDMEFGFPGNMDIEATYTIDSDSHLILDYKGISDKKTVFNPTNHSYFNLHGEGNGDIQDHEVCIHADYFSETDEESIPHGTDTKVEGTPMDFREFHAISERIDADYDQLKWAGGYDHNYELLKDEKYHRPAFDHDGMKEYEAAQFRLPDKSLQVNVITDRPGVQFYAGNNISGKEYGKSGRLYVRRGGLAFETQFFPNAINVPKYDQPVIEAGKTYHTRTVYEII</sequence>
<comment type="similarity">
    <text evidence="3 8">Belongs to the aldose epimerase family.</text>
</comment>
<evidence type="ECO:0000313" key="13">
    <source>
        <dbReference type="Proteomes" id="UP000460257"/>
    </source>
</evidence>
<keyword evidence="6 8" id="KW-0413">Isomerase</keyword>
<feature type="active site" description="Proton donor" evidence="9">
    <location>
        <position position="174"/>
    </location>
</feature>
<feature type="binding site" evidence="11">
    <location>
        <begin position="76"/>
        <end position="77"/>
    </location>
    <ligand>
        <name>beta-D-galactose</name>
        <dbReference type="ChEBI" id="CHEBI:27667"/>
    </ligand>
</feature>
<comment type="caution">
    <text evidence="12">The sequence shown here is derived from an EMBL/GenBank/DDBJ whole genome shotgun (WGS) entry which is preliminary data.</text>
</comment>
<dbReference type="GO" id="GO:0033499">
    <property type="term" value="P:galactose catabolic process via UDP-galactose, Leloir pathway"/>
    <property type="evidence" value="ECO:0007669"/>
    <property type="project" value="TreeGrafter"/>
</dbReference>
<evidence type="ECO:0000313" key="12">
    <source>
        <dbReference type="EMBL" id="MQN02094.1"/>
    </source>
</evidence>
<dbReference type="InterPro" id="IPR047215">
    <property type="entry name" value="Galactose_mutarotase-like"/>
</dbReference>
<evidence type="ECO:0000256" key="11">
    <source>
        <dbReference type="PIRSR" id="PIRSR005096-3"/>
    </source>
</evidence>
<dbReference type="PIRSF" id="PIRSF005096">
    <property type="entry name" value="GALM"/>
    <property type="match status" value="1"/>
</dbReference>
<dbReference type="InterPro" id="IPR014718">
    <property type="entry name" value="GH-type_carb-bd"/>
</dbReference>
<dbReference type="InterPro" id="IPR011013">
    <property type="entry name" value="Gal_mutarotase_sf_dom"/>
</dbReference>
<dbReference type="Pfam" id="PF01263">
    <property type="entry name" value="Aldose_epim"/>
    <property type="match status" value="1"/>
</dbReference>
<dbReference type="CDD" id="cd09019">
    <property type="entry name" value="galactose_mutarotase_like"/>
    <property type="match status" value="1"/>
</dbReference>
<dbReference type="EMBL" id="VOGC01000007">
    <property type="protein sequence ID" value="MQN02094.1"/>
    <property type="molecule type" value="Genomic_DNA"/>
</dbReference>
<dbReference type="PROSITE" id="PS00545">
    <property type="entry name" value="ALDOSE_1_EPIMERASE"/>
    <property type="match status" value="1"/>
</dbReference>
<gene>
    <name evidence="12" type="ORF">FRC54_09385</name>
</gene>
<organism evidence="12 13">
    <name type="scientific">Candidatus Weimeria bifida</name>
    <dbReference type="NCBI Taxonomy" id="2599074"/>
    <lineage>
        <taxon>Bacteria</taxon>
        <taxon>Bacillati</taxon>
        <taxon>Bacillota</taxon>
        <taxon>Clostridia</taxon>
        <taxon>Lachnospirales</taxon>
        <taxon>Lachnospiraceae</taxon>
        <taxon>Candidatus Weimeria</taxon>
    </lineage>
</organism>
<evidence type="ECO:0000256" key="7">
    <source>
        <dbReference type="ARBA" id="ARBA00023277"/>
    </source>
</evidence>
<dbReference type="Gene3D" id="2.70.98.10">
    <property type="match status" value="1"/>
</dbReference>
<evidence type="ECO:0000256" key="1">
    <source>
        <dbReference type="ARBA" id="ARBA00001614"/>
    </source>
</evidence>
<dbReference type="InterPro" id="IPR015443">
    <property type="entry name" value="Aldose_1-epimerase"/>
</dbReference>
<dbReference type="InterPro" id="IPR018052">
    <property type="entry name" value="Ald1_epimerase_CS"/>
</dbReference>
<dbReference type="EC" id="5.1.3.3" evidence="4 8"/>
<comment type="catalytic activity">
    <reaction evidence="1 8">
        <text>alpha-D-glucose = beta-D-glucose</text>
        <dbReference type="Rhea" id="RHEA:10264"/>
        <dbReference type="ChEBI" id="CHEBI:15903"/>
        <dbReference type="ChEBI" id="CHEBI:17925"/>
        <dbReference type="EC" id="5.1.3.3"/>
    </reaction>
</comment>
<feature type="binding site" evidence="11">
    <location>
        <begin position="174"/>
        <end position="176"/>
    </location>
    <ligand>
        <name>beta-D-galactose</name>
        <dbReference type="ChEBI" id="CHEBI:27667"/>
    </ligand>
</feature>
<dbReference type="PANTHER" id="PTHR10091">
    <property type="entry name" value="ALDOSE-1-EPIMERASE"/>
    <property type="match status" value="1"/>
</dbReference>
<name>A0A6N7J0I0_9FIRM</name>
<feature type="binding site" evidence="10">
    <location>
        <position position="246"/>
    </location>
    <ligand>
        <name>beta-D-galactose</name>
        <dbReference type="ChEBI" id="CHEBI:27667"/>
    </ligand>
</feature>
<dbReference type="AlphaFoldDB" id="A0A6N7J0I0"/>
<dbReference type="InterPro" id="IPR008183">
    <property type="entry name" value="Aldose_1/G6P_1-epimerase"/>
</dbReference>
<protein>
    <recommendedName>
        <fullName evidence="5 8">Aldose 1-epimerase</fullName>
        <ecNumber evidence="4 8">5.1.3.3</ecNumber>
    </recommendedName>
</protein>
<dbReference type="Proteomes" id="UP000460257">
    <property type="component" value="Unassembled WGS sequence"/>
</dbReference>